<dbReference type="EMBL" id="CALNXJ010000006">
    <property type="protein sequence ID" value="CAH3040973.1"/>
    <property type="molecule type" value="Genomic_DNA"/>
</dbReference>
<gene>
    <name evidence="4" type="ORF">PMEA_00027573</name>
    <name evidence="3" type="ORF">PMEA_00029126</name>
</gene>
<comment type="caution">
    <text evidence="4">The sequence shown here is derived from an EMBL/GenBank/DDBJ whole genome shotgun (WGS) entry which is preliminary data.</text>
</comment>
<evidence type="ECO:0000313" key="4">
    <source>
        <dbReference type="EMBL" id="CAH3154470.1"/>
    </source>
</evidence>
<evidence type="ECO:0008006" key="6">
    <source>
        <dbReference type="Google" id="ProtNLM"/>
    </source>
</evidence>
<dbReference type="Proteomes" id="UP001159428">
    <property type="component" value="Unassembled WGS sequence"/>
</dbReference>
<feature type="compositionally biased region" description="Basic and acidic residues" evidence="1">
    <location>
        <begin position="34"/>
        <end position="44"/>
    </location>
</feature>
<feature type="chain" id="PRO_5044713181" description="Secreted protein" evidence="2">
    <location>
        <begin position="29"/>
        <end position="111"/>
    </location>
</feature>
<organism evidence="4 5">
    <name type="scientific">Pocillopora meandrina</name>
    <dbReference type="NCBI Taxonomy" id="46732"/>
    <lineage>
        <taxon>Eukaryota</taxon>
        <taxon>Metazoa</taxon>
        <taxon>Cnidaria</taxon>
        <taxon>Anthozoa</taxon>
        <taxon>Hexacorallia</taxon>
        <taxon>Scleractinia</taxon>
        <taxon>Astrocoeniina</taxon>
        <taxon>Pocilloporidae</taxon>
        <taxon>Pocillopora</taxon>
    </lineage>
</organism>
<sequence length="111" mass="12303">MPKSIMAPVRMTVSLGIILLLGCHLAYSLPDTDSPEREQSDKIIDSNNPSVRKEEHDNEVDEQSNQVPKAPEKHIQRSNAPVANSDDEVDQRGLNDYRTAVSCASISFPGW</sequence>
<keyword evidence="5" id="KW-1185">Reference proteome</keyword>
<evidence type="ECO:0000313" key="5">
    <source>
        <dbReference type="Proteomes" id="UP001159428"/>
    </source>
</evidence>
<feature type="region of interest" description="Disordered" evidence="1">
    <location>
        <begin position="29"/>
        <end position="93"/>
    </location>
</feature>
<protein>
    <recommendedName>
        <fullName evidence="6">Secreted protein</fullName>
    </recommendedName>
</protein>
<dbReference type="AlphaFoldDB" id="A0AAU9XSC1"/>
<name>A0AAU9XSC1_9CNID</name>
<proteinExistence type="predicted"/>
<keyword evidence="2" id="KW-0732">Signal</keyword>
<evidence type="ECO:0000256" key="1">
    <source>
        <dbReference type="SAM" id="MobiDB-lite"/>
    </source>
</evidence>
<reference evidence="4 5" key="1">
    <citation type="submission" date="2022-05" db="EMBL/GenBank/DDBJ databases">
        <authorList>
            <consortium name="Genoscope - CEA"/>
            <person name="William W."/>
        </authorList>
    </citation>
    <scope>NUCLEOTIDE SEQUENCE [LARGE SCALE GENOMIC DNA]</scope>
</reference>
<dbReference type="PROSITE" id="PS51257">
    <property type="entry name" value="PROKAR_LIPOPROTEIN"/>
    <property type="match status" value="1"/>
</dbReference>
<accession>A0AAU9XSC1</accession>
<evidence type="ECO:0000313" key="3">
    <source>
        <dbReference type="EMBL" id="CAH3040973.1"/>
    </source>
</evidence>
<feature type="signal peptide" evidence="2">
    <location>
        <begin position="1"/>
        <end position="28"/>
    </location>
</feature>
<evidence type="ECO:0000256" key="2">
    <source>
        <dbReference type="SAM" id="SignalP"/>
    </source>
</evidence>
<dbReference type="EMBL" id="CALNXJ010000055">
    <property type="protein sequence ID" value="CAH3154470.1"/>
    <property type="molecule type" value="Genomic_DNA"/>
</dbReference>